<protein>
    <submittedName>
        <fullName evidence="1">Uncharacterized protein</fullName>
    </submittedName>
</protein>
<dbReference type="EMBL" id="BPVZ01000225">
    <property type="protein sequence ID" value="GKV47337.1"/>
    <property type="molecule type" value="Genomic_DNA"/>
</dbReference>
<reference evidence="1 2" key="1">
    <citation type="journal article" date="2021" name="Commun. Biol.">
        <title>The genome of Shorea leprosula (Dipterocarpaceae) highlights the ecological relevance of drought in aseasonal tropical rainforests.</title>
        <authorList>
            <person name="Ng K.K.S."/>
            <person name="Kobayashi M.J."/>
            <person name="Fawcett J.A."/>
            <person name="Hatakeyama M."/>
            <person name="Paape T."/>
            <person name="Ng C.H."/>
            <person name="Ang C.C."/>
            <person name="Tnah L.H."/>
            <person name="Lee C.T."/>
            <person name="Nishiyama T."/>
            <person name="Sese J."/>
            <person name="O'Brien M.J."/>
            <person name="Copetti D."/>
            <person name="Mohd Noor M.I."/>
            <person name="Ong R.C."/>
            <person name="Putra M."/>
            <person name="Sireger I.Z."/>
            <person name="Indrioko S."/>
            <person name="Kosugi Y."/>
            <person name="Izuno A."/>
            <person name="Isagi Y."/>
            <person name="Lee S.L."/>
            <person name="Shimizu K.K."/>
        </authorList>
    </citation>
    <scope>NUCLEOTIDE SEQUENCE [LARGE SCALE GENOMIC DNA]</scope>
    <source>
        <strain evidence="1">214</strain>
    </source>
</reference>
<gene>
    <name evidence="1" type="ORF">SLEP1_g54243</name>
</gene>
<evidence type="ECO:0000313" key="2">
    <source>
        <dbReference type="Proteomes" id="UP001054252"/>
    </source>
</evidence>
<keyword evidence="2" id="KW-1185">Reference proteome</keyword>
<dbReference type="Proteomes" id="UP001054252">
    <property type="component" value="Unassembled WGS sequence"/>
</dbReference>
<evidence type="ECO:0000313" key="1">
    <source>
        <dbReference type="EMBL" id="GKV47337.1"/>
    </source>
</evidence>
<comment type="caution">
    <text evidence="1">The sequence shown here is derived from an EMBL/GenBank/DDBJ whole genome shotgun (WGS) entry which is preliminary data.</text>
</comment>
<sequence length="133" mass="14701">MSPTPPVLRVPPTSTGAATTSLHFSAAFSRTGHQHFSQRNSPYIVKDLWQLSNNTWKARIVLSRSRNPEDFLDYEVILIGKGEKRSCIIPVGELESRVATVGFLLARDVEWEAYLLAPTGGGNTADFVQKINS</sequence>
<name>A0AAV5MFU4_9ROSI</name>
<proteinExistence type="predicted"/>
<organism evidence="1 2">
    <name type="scientific">Rubroshorea leprosula</name>
    <dbReference type="NCBI Taxonomy" id="152421"/>
    <lineage>
        <taxon>Eukaryota</taxon>
        <taxon>Viridiplantae</taxon>
        <taxon>Streptophyta</taxon>
        <taxon>Embryophyta</taxon>
        <taxon>Tracheophyta</taxon>
        <taxon>Spermatophyta</taxon>
        <taxon>Magnoliopsida</taxon>
        <taxon>eudicotyledons</taxon>
        <taxon>Gunneridae</taxon>
        <taxon>Pentapetalae</taxon>
        <taxon>rosids</taxon>
        <taxon>malvids</taxon>
        <taxon>Malvales</taxon>
        <taxon>Dipterocarpaceae</taxon>
        <taxon>Rubroshorea</taxon>
    </lineage>
</organism>
<accession>A0AAV5MFU4</accession>
<dbReference type="AlphaFoldDB" id="A0AAV5MFU4"/>